<keyword evidence="2" id="KW-1185">Reference proteome</keyword>
<evidence type="ECO:0000313" key="2">
    <source>
        <dbReference type="Proteomes" id="UP000031977"/>
    </source>
</evidence>
<sequence length="71" mass="8219">MDIYLILIVKVPMFDNIIIYAHMFNVYTNKHVCILTIQTSFGSPYGVKQSKIVYTENYKEISNGIENSIKI</sequence>
<reference evidence="1 2" key="1">
    <citation type="submission" date="2015-01" db="EMBL/GenBank/DDBJ databases">
        <title>Draft genome of Vibrio mytili type strain CAIM 528.</title>
        <authorList>
            <person name="Gonzalez-Castillo A."/>
            <person name="Gomez-Gil B."/>
            <person name="Enciso-Ibarra J."/>
        </authorList>
    </citation>
    <scope>NUCLEOTIDE SEQUENCE [LARGE SCALE GENOMIC DNA]</scope>
    <source>
        <strain evidence="1 2">CAIM 528</strain>
    </source>
</reference>
<protein>
    <submittedName>
        <fullName evidence="1">Uncharacterized protein</fullName>
    </submittedName>
</protein>
<organism evidence="1 2">
    <name type="scientific">Vibrio mytili</name>
    <dbReference type="NCBI Taxonomy" id="50718"/>
    <lineage>
        <taxon>Bacteria</taxon>
        <taxon>Pseudomonadati</taxon>
        <taxon>Pseudomonadota</taxon>
        <taxon>Gammaproteobacteria</taxon>
        <taxon>Vibrionales</taxon>
        <taxon>Vibrionaceae</taxon>
        <taxon>Vibrio</taxon>
    </lineage>
</organism>
<name>A0A0C3I4H3_9VIBR</name>
<proteinExistence type="predicted"/>
<comment type="caution">
    <text evidence="1">The sequence shown here is derived from an EMBL/GenBank/DDBJ whole genome shotgun (WGS) entry which is preliminary data.</text>
</comment>
<dbReference type="EMBL" id="JXOK01000088">
    <property type="protein sequence ID" value="KIN09232.1"/>
    <property type="molecule type" value="Genomic_DNA"/>
</dbReference>
<evidence type="ECO:0000313" key="1">
    <source>
        <dbReference type="EMBL" id="KIN09232.1"/>
    </source>
</evidence>
<dbReference type="Proteomes" id="UP000031977">
    <property type="component" value="Unassembled WGS sequence"/>
</dbReference>
<dbReference type="AlphaFoldDB" id="A0A0C3I4H3"/>
<gene>
    <name evidence="1" type="ORF">SU60_20445</name>
</gene>
<accession>A0A0C3I4H3</accession>